<protein>
    <submittedName>
        <fullName evidence="5">Replication factor C large subunit</fullName>
    </submittedName>
</protein>
<dbReference type="PANTHER" id="PTHR23389:SF21">
    <property type="entry name" value="ATPASE FAMILY AAA DOMAIN-CONTAINING PROTEIN 5"/>
    <property type="match status" value="1"/>
</dbReference>
<dbReference type="InterPro" id="IPR027417">
    <property type="entry name" value="P-loop_NTPase"/>
</dbReference>
<dbReference type="PANTHER" id="PTHR23389">
    <property type="entry name" value="CHROMOSOME TRANSMISSION FIDELITY FACTOR 18"/>
    <property type="match status" value="1"/>
</dbReference>
<dbReference type="GO" id="GO:0005524">
    <property type="term" value="F:ATP binding"/>
    <property type="evidence" value="ECO:0007669"/>
    <property type="project" value="InterPro"/>
</dbReference>
<evidence type="ECO:0000259" key="3">
    <source>
        <dbReference type="Pfam" id="PF00004"/>
    </source>
</evidence>
<comment type="similarity">
    <text evidence="1">Belongs to the activator 1 large subunit family.</text>
</comment>
<proteinExistence type="inferred from homology"/>
<dbReference type="Pfam" id="PF00004">
    <property type="entry name" value="AAA"/>
    <property type="match status" value="1"/>
</dbReference>
<feature type="domain" description="ATPase AAA-type core" evidence="3">
    <location>
        <begin position="116"/>
        <end position="194"/>
    </location>
</feature>
<dbReference type="EMBL" id="KY684084">
    <property type="protein sequence ID" value="ARF09319.1"/>
    <property type="molecule type" value="Genomic_DNA"/>
</dbReference>
<dbReference type="SUPFAM" id="SSF48019">
    <property type="entry name" value="post-AAA+ oligomerization domain-like"/>
    <property type="match status" value="1"/>
</dbReference>
<dbReference type="InterPro" id="IPR003959">
    <property type="entry name" value="ATPase_AAA_core"/>
</dbReference>
<dbReference type="Gene3D" id="1.20.272.10">
    <property type="match status" value="1"/>
</dbReference>
<dbReference type="InterPro" id="IPR013725">
    <property type="entry name" value="DNA_replication_fac_RFC1_C"/>
</dbReference>
<evidence type="ECO:0000313" key="5">
    <source>
        <dbReference type="EMBL" id="ARF09319.1"/>
    </source>
</evidence>
<dbReference type="GO" id="GO:0016887">
    <property type="term" value="F:ATP hydrolysis activity"/>
    <property type="evidence" value="ECO:0007669"/>
    <property type="project" value="InterPro"/>
</dbReference>
<feature type="domain" description="DNA replication factor RFC1 C-terminal" evidence="4">
    <location>
        <begin position="378"/>
        <end position="522"/>
    </location>
</feature>
<gene>
    <name evidence="5" type="ORF">Catovirus_2_268</name>
</gene>
<dbReference type="SUPFAM" id="SSF52540">
    <property type="entry name" value="P-loop containing nucleoside triphosphate hydrolases"/>
    <property type="match status" value="1"/>
</dbReference>
<evidence type="ECO:0000256" key="2">
    <source>
        <dbReference type="ARBA" id="ARBA00022705"/>
    </source>
</evidence>
<evidence type="ECO:0000256" key="1">
    <source>
        <dbReference type="ARBA" id="ARBA00006116"/>
    </source>
</evidence>
<dbReference type="Gene3D" id="3.40.50.300">
    <property type="entry name" value="P-loop containing nucleotide triphosphate hydrolases"/>
    <property type="match status" value="1"/>
</dbReference>
<dbReference type="Pfam" id="PF08519">
    <property type="entry name" value="RFC1"/>
    <property type="match status" value="1"/>
</dbReference>
<reference evidence="5" key="1">
    <citation type="journal article" date="2017" name="Science">
        <title>Giant viruses with an expanded complement of translation system components.</title>
        <authorList>
            <person name="Schulz F."/>
            <person name="Yutin N."/>
            <person name="Ivanova N.N."/>
            <person name="Ortega D.R."/>
            <person name="Lee T.K."/>
            <person name="Vierheilig J."/>
            <person name="Daims H."/>
            <person name="Horn M."/>
            <person name="Wagner M."/>
            <person name="Jensen G.J."/>
            <person name="Kyrpides N.C."/>
            <person name="Koonin E.V."/>
            <person name="Woyke T."/>
        </authorList>
    </citation>
    <scope>NUCLEOTIDE SEQUENCE</scope>
    <source>
        <strain evidence="5">CTV1</strain>
    </source>
</reference>
<sequence>METIDPTNKKTSTSWTDKYAPKKISEIIGNYKAINGICAWLKSFDKNKKDAIKKNKDSKSAKRKKRVIKSKLVIDTLVDEDNTDDNDLTLVDDVDENDMTISKKKTKKREGPFSCLLVTGNHGVGKTCSVHTILHELGYKIQTINFSRIQKAENMKDLIDRLTNTTDVMDMIEERTKVKSALVVDEVESLVSKLEIGCVMALIESNDLRWHYPIIFISNNQHNKFINEIKKKSHEIMMWQPFPDTMMILLNKIREKEKIVLQDRMVCNKIVEHSQKDFRRLVTILQDIKYVYENKTITHQIINEYCNLAKRKDIDYDLFKASSNIIHQYMGIDDTLRYHETDKVNLPLMMQENYIKSINMETDKLKKYNTAKDITLSLSKGDVIENYIYGNQNWSIHEVHGFYACVYPSYLINSISNSDEPKNFRLDFPSDLNRTSIKKINKKNILKVNEFLKNMNIKDYVYINQLMRNLIEDNRISECTDLFEGYNLSLENIDKLLKVDKIKSTKINLTSKQKKEITKNLNPT</sequence>
<dbReference type="Gene3D" id="1.10.8.60">
    <property type="match status" value="1"/>
</dbReference>
<name>A0A1V0SC86_9VIRU</name>
<evidence type="ECO:0000259" key="4">
    <source>
        <dbReference type="Pfam" id="PF08519"/>
    </source>
</evidence>
<dbReference type="GO" id="GO:0003677">
    <property type="term" value="F:DNA binding"/>
    <property type="evidence" value="ECO:0007669"/>
    <property type="project" value="InterPro"/>
</dbReference>
<dbReference type="InterPro" id="IPR008921">
    <property type="entry name" value="DNA_pol3_clamp-load_cplx_C"/>
</dbReference>
<dbReference type="GO" id="GO:0003689">
    <property type="term" value="F:DNA clamp loader activity"/>
    <property type="evidence" value="ECO:0007669"/>
    <property type="project" value="InterPro"/>
</dbReference>
<accession>A0A1V0SC86</accession>
<organism evidence="5">
    <name type="scientific">Catovirus CTV1</name>
    <dbReference type="NCBI Taxonomy" id="1977631"/>
    <lineage>
        <taxon>Viruses</taxon>
        <taxon>Varidnaviria</taxon>
        <taxon>Bamfordvirae</taxon>
        <taxon>Nucleocytoviricota</taxon>
        <taxon>Megaviricetes</taxon>
        <taxon>Imitervirales</taxon>
        <taxon>Mimiviridae</taxon>
        <taxon>Klosneuvirinae</taxon>
        <taxon>Catovirus</taxon>
    </lineage>
</organism>
<dbReference type="GO" id="GO:0006260">
    <property type="term" value="P:DNA replication"/>
    <property type="evidence" value="ECO:0007669"/>
    <property type="project" value="UniProtKB-KW"/>
</dbReference>
<keyword evidence="2" id="KW-0235">DNA replication</keyword>